<dbReference type="SMART" id="SM00733">
    <property type="entry name" value="Mterf"/>
    <property type="match status" value="1"/>
</dbReference>
<dbReference type="InterPro" id="IPR038538">
    <property type="entry name" value="MTERF_sf"/>
</dbReference>
<evidence type="ECO:0000313" key="5">
    <source>
        <dbReference type="Proteomes" id="UP001642464"/>
    </source>
</evidence>
<feature type="signal peptide" evidence="3">
    <location>
        <begin position="1"/>
        <end position="27"/>
    </location>
</feature>
<keyword evidence="5" id="KW-1185">Reference proteome</keyword>
<accession>A0ABP0K4M1</accession>
<dbReference type="InterPro" id="IPR003690">
    <property type="entry name" value="MTERF"/>
</dbReference>
<dbReference type="Gene3D" id="1.25.70.10">
    <property type="entry name" value="Transcription termination factor 3, mitochondrial"/>
    <property type="match status" value="1"/>
</dbReference>
<gene>
    <name evidence="4" type="ORF">SCF082_LOCUS15423</name>
</gene>
<organism evidence="4 5">
    <name type="scientific">Durusdinium trenchii</name>
    <dbReference type="NCBI Taxonomy" id="1381693"/>
    <lineage>
        <taxon>Eukaryota</taxon>
        <taxon>Sar</taxon>
        <taxon>Alveolata</taxon>
        <taxon>Dinophyceae</taxon>
        <taxon>Suessiales</taxon>
        <taxon>Symbiodiniaceae</taxon>
        <taxon>Durusdinium</taxon>
    </lineage>
</organism>
<protein>
    <submittedName>
        <fullName evidence="4">E3 ubiquitin-protein ligase HERC1</fullName>
    </submittedName>
</protein>
<name>A0ABP0K4M1_9DINO</name>
<evidence type="ECO:0000256" key="3">
    <source>
        <dbReference type="SAM" id="SignalP"/>
    </source>
</evidence>
<comment type="caution">
    <text evidence="4">The sequence shown here is derived from an EMBL/GenBank/DDBJ whole genome shotgun (WGS) entry which is preliminary data.</text>
</comment>
<dbReference type="Pfam" id="PF02536">
    <property type="entry name" value="mTERF"/>
    <property type="match status" value="1"/>
</dbReference>
<evidence type="ECO:0000256" key="2">
    <source>
        <dbReference type="ARBA" id="ARBA00022946"/>
    </source>
</evidence>
<reference evidence="4 5" key="1">
    <citation type="submission" date="2024-02" db="EMBL/GenBank/DDBJ databases">
        <authorList>
            <person name="Chen Y."/>
            <person name="Shah S."/>
            <person name="Dougan E. K."/>
            <person name="Thang M."/>
            <person name="Chan C."/>
        </authorList>
    </citation>
    <scope>NUCLEOTIDE SEQUENCE [LARGE SCALE GENOMIC DNA]</scope>
</reference>
<comment type="similarity">
    <text evidence="1">Belongs to the mTERF family.</text>
</comment>
<evidence type="ECO:0000313" key="4">
    <source>
        <dbReference type="EMBL" id="CAK9021623.1"/>
    </source>
</evidence>
<dbReference type="EMBL" id="CAXAMM010009879">
    <property type="protein sequence ID" value="CAK9021623.1"/>
    <property type="molecule type" value="Genomic_DNA"/>
</dbReference>
<feature type="chain" id="PRO_5046734974" evidence="3">
    <location>
        <begin position="28"/>
        <end position="413"/>
    </location>
</feature>
<keyword evidence="3" id="KW-0732">Signal</keyword>
<proteinExistence type="inferred from homology"/>
<sequence>MSLAPKRRKPSLWPRLLALLGLSLVASRSSVPPILVRKVERLFDIGLSRSQVAKAIATCPQILGFSVEKKLVPTIEVLANIGLSRPQVAKVTRARLMNALVSLDQILGFSLESKTASLVTADAPLDNKALEVMVNVALDGKALRDEANCLEPDYSSHDQIISSTLATVRHIAHLYFGNGSAKATVKMIGSRNYGIDIKGSDIDFVLSVGRICFSAKAWRNFAEELNKSLEGCPVINGNKAISIHLNDGPVLQFVPRYGPFEFDKVLCPNLIATFCPECRNRMVVEKRLKKLFESYPGARNVMRVLKQFFLPLLVKRLPEQPWSSILTLIVAREACCSGYNATDDVDGVELYLQVLQELSSCGASPSTSSTQLVQNWANNEGKNVEQEVRECLRILRTAARQIQDGVEERNYAR</sequence>
<evidence type="ECO:0000256" key="1">
    <source>
        <dbReference type="ARBA" id="ARBA00007692"/>
    </source>
</evidence>
<dbReference type="Proteomes" id="UP001642464">
    <property type="component" value="Unassembled WGS sequence"/>
</dbReference>
<keyword evidence="2" id="KW-0809">Transit peptide</keyword>